<proteinExistence type="predicted"/>
<organism evidence="2 3">
    <name type="scientific">Alicyclobacillus fastidiosus</name>
    <dbReference type="NCBI Taxonomy" id="392011"/>
    <lineage>
        <taxon>Bacteria</taxon>
        <taxon>Bacillati</taxon>
        <taxon>Bacillota</taxon>
        <taxon>Bacilli</taxon>
        <taxon>Bacillales</taxon>
        <taxon>Alicyclobacillaceae</taxon>
        <taxon>Alicyclobacillus</taxon>
    </lineage>
</organism>
<feature type="transmembrane region" description="Helical" evidence="1">
    <location>
        <begin position="91"/>
        <end position="110"/>
    </location>
</feature>
<keyword evidence="1" id="KW-0472">Membrane</keyword>
<reference evidence="2" key="1">
    <citation type="submission" date="2022-08" db="EMBL/GenBank/DDBJ databases">
        <title>Alicyclobacillus fastidiosus DSM 17978, complete genome.</title>
        <authorList>
            <person name="Wang Q."/>
            <person name="Cai R."/>
            <person name="Wang Z."/>
        </authorList>
    </citation>
    <scope>NUCLEOTIDE SEQUENCE</scope>
    <source>
        <strain evidence="2">DSM 17978</strain>
    </source>
</reference>
<sequence>MEHNAQLTSAELGYLWTAYITDTASICIFNHFLRHIDDADIRLILEQARSQSRGHVETLAQFFNEEGFPVPKGFTDDDVNLDAPRLFTDVFYIHYLYTTAMTSLTVYALAKSASTRKDVRRYFSSCIGEMDILYDNCVALMLAKGVYIRAPIISMPDKVDFVKKQSFLSGFRGERRVPSIECARDHALAHEHSKERARKVAHYRVRASGKVTESSPAF</sequence>
<dbReference type="InterPro" id="IPR012347">
    <property type="entry name" value="Ferritin-like"/>
</dbReference>
<protein>
    <submittedName>
        <fullName evidence="2">DUF3231 family protein</fullName>
    </submittedName>
</protein>
<evidence type="ECO:0000313" key="3">
    <source>
        <dbReference type="Proteomes" id="UP001164761"/>
    </source>
</evidence>
<keyword evidence="3" id="KW-1185">Reference proteome</keyword>
<keyword evidence="1" id="KW-1133">Transmembrane helix</keyword>
<gene>
    <name evidence="2" type="ORF">NZD89_08100</name>
</gene>
<keyword evidence="1" id="KW-0812">Transmembrane</keyword>
<name>A0ABY6ZMB5_9BACL</name>
<dbReference type="RefSeq" id="WP_268007225.1">
    <property type="nucleotide sequence ID" value="NZ_BSUT01000001.1"/>
</dbReference>
<dbReference type="Gene3D" id="1.20.1260.10">
    <property type="match status" value="1"/>
</dbReference>
<accession>A0ABY6ZMB5</accession>
<evidence type="ECO:0000256" key="1">
    <source>
        <dbReference type="SAM" id="Phobius"/>
    </source>
</evidence>
<dbReference type="InterPro" id="IPR021617">
    <property type="entry name" value="DUF3231"/>
</dbReference>
<evidence type="ECO:0000313" key="2">
    <source>
        <dbReference type="EMBL" id="WAH43341.1"/>
    </source>
</evidence>
<dbReference type="Proteomes" id="UP001164761">
    <property type="component" value="Chromosome"/>
</dbReference>
<dbReference type="Pfam" id="PF11553">
    <property type="entry name" value="DUF3231"/>
    <property type="match status" value="1"/>
</dbReference>
<dbReference type="EMBL" id="CP104067">
    <property type="protein sequence ID" value="WAH43341.1"/>
    <property type="molecule type" value="Genomic_DNA"/>
</dbReference>